<dbReference type="AlphaFoldDB" id="A0A6H5GX47"/>
<name>A0A6H5GX47_9HEMI</name>
<dbReference type="EMBL" id="CADCXU010021578">
    <property type="protein sequence ID" value="CAB0009193.1"/>
    <property type="molecule type" value="Genomic_DNA"/>
</dbReference>
<proteinExistence type="predicted"/>
<sequence length="237" mass="27239">MYFTGKIIIPEVYACRDPLTPGFEKSFEVIIPHRIAKIHVVNPHSTIEACMAFFRPLISKKLSDRQGTGRNSCSSLSCTPSVTGRFRMRLMRPQLRHNRRWKALCPRPDYPDFDIISAYDTAQLRFTKATILKIALSGHATINISGIGANFTMIALHGVRGIREKLKYCVGFRPRYMKLRFRDKHCRKVLLSIPFWIHAGKRVGSRHRKETDVKLSFATPTRYRNGVSAEEVETRCE</sequence>
<keyword evidence="2" id="KW-1185">Reference proteome</keyword>
<organism evidence="1 2">
    <name type="scientific">Nesidiocoris tenuis</name>
    <dbReference type="NCBI Taxonomy" id="355587"/>
    <lineage>
        <taxon>Eukaryota</taxon>
        <taxon>Metazoa</taxon>
        <taxon>Ecdysozoa</taxon>
        <taxon>Arthropoda</taxon>
        <taxon>Hexapoda</taxon>
        <taxon>Insecta</taxon>
        <taxon>Pterygota</taxon>
        <taxon>Neoptera</taxon>
        <taxon>Paraneoptera</taxon>
        <taxon>Hemiptera</taxon>
        <taxon>Heteroptera</taxon>
        <taxon>Panheteroptera</taxon>
        <taxon>Cimicomorpha</taxon>
        <taxon>Miridae</taxon>
        <taxon>Dicyphina</taxon>
        <taxon>Nesidiocoris</taxon>
    </lineage>
</organism>
<gene>
    <name evidence="1" type="ORF">NTEN_LOCUS14364</name>
</gene>
<feature type="non-terminal residue" evidence="1">
    <location>
        <position position="237"/>
    </location>
</feature>
<dbReference type="Proteomes" id="UP000479000">
    <property type="component" value="Unassembled WGS sequence"/>
</dbReference>
<evidence type="ECO:0000313" key="2">
    <source>
        <dbReference type="Proteomes" id="UP000479000"/>
    </source>
</evidence>
<accession>A0A6H5GX47</accession>
<reference evidence="1 2" key="1">
    <citation type="submission" date="2020-02" db="EMBL/GenBank/DDBJ databases">
        <authorList>
            <person name="Ferguson B K."/>
        </authorList>
    </citation>
    <scope>NUCLEOTIDE SEQUENCE [LARGE SCALE GENOMIC DNA]</scope>
</reference>
<evidence type="ECO:0000313" key="1">
    <source>
        <dbReference type="EMBL" id="CAB0009193.1"/>
    </source>
</evidence>
<protein>
    <submittedName>
        <fullName evidence="1">Uncharacterized protein</fullName>
    </submittedName>
</protein>